<accession>A0A0M2V9E3</accession>
<keyword evidence="9" id="KW-1185">Reference proteome</keyword>
<dbReference type="STRING" id="336831.WG68_05665"/>
<evidence type="ECO:0000256" key="2">
    <source>
        <dbReference type="ARBA" id="ARBA00010388"/>
    </source>
</evidence>
<comment type="subcellular location">
    <subcellularLocation>
        <location evidence="1">Cell membrane</location>
        <topology evidence="1">Multi-pass membrane protein</topology>
    </subcellularLocation>
</comment>
<dbReference type="InterPro" id="IPR039428">
    <property type="entry name" value="NUOK/Mnh_C1-like"/>
</dbReference>
<proteinExistence type="inferred from homology"/>
<dbReference type="OrthoDB" id="9799219at2"/>
<protein>
    <submittedName>
        <fullName evidence="8">Monovalent cation/H+ antiporter subunit C</fullName>
    </submittedName>
</protein>
<keyword evidence="3" id="KW-1003">Cell membrane</keyword>
<dbReference type="NCBIfam" id="NF009302">
    <property type="entry name" value="PRK12659.1"/>
    <property type="match status" value="1"/>
</dbReference>
<dbReference type="InterPro" id="IPR050601">
    <property type="entry name" value="CPA3_antiporter_subunitC"/>
</dbReference>
<evidence type="ECO:0000313" key="8">
    <source>
        <dbReference type="EMBL" id="KKO46260.1"/>
    </source>
</evidence>
<evidence type="ECO:0000256" key="1">
    <source>
        <dbReference type="ARBA" id="ARBA00004651"/>
    </source>
</evidence>
<evidence type="ECO:0000256" key="6">
    <source>
        <dbReference type="ARBA" id="ARBA00023136"/>
    </source>
</evidence>
<sequence>MTSLLAILIGCLYAAAIYMMLRRSVVKLVIGLILLSNAANLLIFTAAGLERGVPPLIEEGQQVIAGTAADPLAQALILTAIVIGFGVLAFAVVLIHRACEVVQTDDMNEMKGTD</sequence>
<comment type="caution">
    <text evidence="8">The sequence shown here is derived from an EMBL/GenBank/DDBJ whole genome shotgun (WGS) entry which is preliminary data.</text>
</comment>
<keyword evidence="4 7" id="KW-0812">Transmembrane</keyword>
<evidence type="ECO:0000256" key="7">
    <source>
        <dbReference type="SAM" id="Phobius"/>
    </source>
</evidence>
<dbReference type="GO" id="GO:0005886">
    <property type="term" value="C:plasma membrane"/>
    <property type="evidence" value="ECO:0007669"/>
    <property type="project" value="UniProtKB-SubCell"/>
</dbReference>
<dbReference type="PATRIC" id="fig|336831.14.peg.2873"/>
<evidence type="ECO:0000313" key="9">
    <source>
        <dbReference type="Proteomes" id="UP000034228"/>
    </source>
</evidence>
<reference evidence="8 9" key="1">
    <citation type="submission" date="2015-03" db="EMBL/GenBank/DDBJ databases">
        <title>Draft genome sequences of two protease-producing strains of Arsukibacterium isolated from two cold and alkaline environments.</title>
        <authorList>
            <person name="Lylloff J.E."/>
            <person name="Skov L.B."/>
            <person name="Jepsen M."/>
            <person name="Hallin P.F."/>
            <person name="Sorensen S.J."/>
            <person name="Stougaard P."/>
            <person name="Glaring M.A."/>
        </authorList>
    </citation>
    <scope>NUCLEOTIDE SEQUENCE [LARGE SCALE GENOMIC DNA]</scope>
    <source>
        <strain evidence="8 9">GCM72</strain>
    </source>
</reference>
<dbReference type="RefSeq" id="WP_046556701.1">
    <property type="nucleotide sequence ID" value="NZ_LAHO01000004.1"/>
</dbReference>
<comment type="similarity">
    <text evidence="2">Belongs to the CPA3 antiporters (TC 2.A.63) subunit C family.</text>
</comment>
<keyword evidence="6 7" id="KW-0472">Membrane</keyword>
<gene>
    <name evidence="8" type="ORF">WG68_05665</name>
</gene>
<dbReference type="Gene3D" id="1.10.287.3510">
    <property type="match status" value="1"/>
</dbReference>
<feature type="transmembrane region" description="Helical" evidence="7">
    <location>
        <begin position="6"/>
        <end position="21"/>
    </location>
</feature>
<dbReference type="AlphaFoldDB" id="A0A0M2V9E3"/>
<evidence type="ECO:0000256" key="4">
    <source>
        <dbReference type="ARBA" id="ARBA00022692"/>
    </source>
</evidence>
<keyword evidence="5 7" id="KW-1133">Transmembrane helix</keyword>
<evidence type="ECO:0000256" key="3">
    <source>
        <dbReference type="ARBA" id="ARBA00022475"/>
    </source>
</evidence>
<feature type="transmembrane region" description="Helical" evidence="7">
    <location>
        <begin position="75"/>
        <end position="95"/>
    </location>
</feature>
<dbReference type="EMBL" id="LAHO01000004">
    <property type="protein sequence ID" value="KKO46260.1"/>
    <property type="molecule type" value="Genomic_DNA"/>
</dbReference>
<dbReference type="PANTHER" id="PTHR34583:SF2">
    <property type="entry name" value="ANTIPORTER SUBUNIT MNHC2-RELATED"/>
    <property type="match status" value="1"/>
</dbReference>
<dbReference type="PANTHER" id="PTHR34583">
    <property type="entry name" value="ANTIPORTER SUBUNIT MNHC2-RELATED"/>
    <property type="match status" value="1"/>
</dbReference>
<name>A0A0M2V9E3_9GAMM</name>
<feature type="transmembrane region" description="Helical" evidence="7">
    <location>
        <begin position="28"/>
        <end position="49"/>
    </location>
</feature>
<dbReference type="Proteomes" id="UP000034228">
    <property type="component" value="Unassembled WGS sequence"/>
</dbReference>
<dbReference type="Pfam" id="PF00420">
    <property type="entry name" value="Oxidored_q2"/>
    <property type="match status" value="1"/>
</dbReference>
<organism evidence="8 9">
    <name type="scientific">Arsukibacterium ikkense</name>
    <dbReference type="NCBI Taxonomy" id="336831"/>
    <lineage>
        <taxon>Bacteria</taxon>
        <taxon>Pseudomonadati</taxon>
        <taxon>Pseudomonadota</taxon>
        <taxon>Gammaproteobacteria</taxon>
        <taxon>Chromatiales</taxon>
        <taxon>Chromatiaceae</taxon>
        <taxon>Arsukibacterium</taxon>
    </lineage>
</organism>
<evidence type="ECO:0000256" key="5">
    <source>
        <dbReference type="ARBA" id="ARBA00022989"/>
    </source>
</evidence>